<comment type="caution">
    <text evidence="1">The sequence shown here is derived from an EMBL/GenBank/DDBJ whole genome shotgun (WGS) entry which is preliminary data.</text>
</comment>
<accession>A0ACC6P8D8</accession>
<keyword evidence="2" id="KW-1185">Reference proteome</keyword>
<proteinExistence type="predicted"/>
<protein>
    <submittedName>
        <fullName evidence="1">Uncharacterized protein</fullName>
    </submittedName>
</protein>
<evidence type="ECO:0000313" key="2">
    <source>
        <dbReference type="Proteomes" id="UP001380953"/>
    </source>
</evidence>
<gene>
    <name evidence="1" type="ORF">WKI47_04240</name>
</gene>
<dbReference type="Proteomes" id="UP001380953">
    <property type="component" value="Unassembled WGS sequence"/>
</dbReference>
<dbReference type="EMBL" id="JBBKAR010000014">
    <property type="protein sequence ID" value="MEJ8303122.1"/>
    <property type="molecule type" value="Genomic_DNA"/>
</dbReference>
<name>A0ACC6P8D8_9BACL</name>
<organism evidence="1 2">
    <name type="scientific">Saccharibacillus sacchari</name>
    <dbReference type="NCBI Taxonomy" id="456493"/>
    <lineage>
        <taxon>Bacteria</taxon>
        <taxon>Bacillati</taxon>
        <taxon>Bacillota</taxon>
        <taxon>Bacilli</taxon>
        <taxon>Bacillales</taxon>
        <taxon>Paenibacillaceae</taxon>
        <taxon>Saccharibacillus</taxon>
    </lineage>
</organism>
<reference evidence="1" key="1">
    <citation type="submission" date="2024-03" db="EMBL/GenBank/DDBJ databases">
        <title>Whole genome sequecning of epiphytes from Marcgravia umbellata leaves.</title>
        <authorList>
            <person name="Kumar G."/>
            <person name="Savka M.A."/>
        </authorList>
    </citation>
    <scope>NUCLEOTIDE SEQUENCE</scope>
    <source>
        <strain evidence="1">RIT_BL5</strain>
    </source>
</reference>
<sequence>MERIAMNLLKPLSPRKLVKTVAVTVLGSTVLFTGWSTAPEANAASNAVPGYEVKFLLDSDEVLTSGGGLSTAVNQVFDIGSSPERLMVEYFDTDALDLNSESWNIRLRKKESKSDYELTYKKRFDVQNGQIDAALAAANAAGFDSSDNNYKAEVDWGYGKQTLSFSVTKEKKASKGLTLPSDIKALEMLVDEIPGKLEKTRSKGWGKDTLEDARAYGPVLVTKYGGDFNGVDVDIEVWPILNASGTGTDSVVEISFKTDNYADAASQRIELMDELQSEGWLVPADSLKTNLILDRY</sequence>
<evidence type="ECO:0000313" key="1">
    <source>
        <dbReference type="EMBL" id="MEJ8303122.1"/>
    </source>
</evidence>